<dbReference type="InterPro" id="IPR009081">
    <property type="entry name" value="PP-bd_ACP"/>
</dbReference>
<dbReference type="Pfam" id="PF08240">
    <property type="entry name" value="ADH_N"/>
    <property type="match status" value="1"/>
</dbReference>
<dbReference type="InterPro" id="IPR011032">
    <property type="entry name" value="GroES-like_sf"/>
</dbReference>
<keyword evidence="1" id="KW-0596">Phosphopantetheine</keyword>
<accession>A0A1C6UJ88</accession>
<dbReference type="InterPro" id="IPR020806">
    <property type="entry name" value="PKS_PP-bd"/>
</dbReference>
<dbReference type="PROSITE" id="PS00012">
    <property type="entry name" value="PHOSPHOPANTETHEINE"/>
    <property type="match status" value="3"/>
</dbReference>
<dbReference type="FunFam" id="3.40.366.10:FF:000002">
    <property type="entry name" value="Probable polyketide synthase 2"/>
    <property type="match status" value="1"/>
</dbReference>
<dbReference type="FunFam" id="1.10.1200.10:FF:000007">
    <property type="entry name" value="Probable polyketide synthase pks17"/>
    <property type="match status" value="2"/>
</dbReference>
<dbReference type="Gene3D" id="3.40.47.10">
    <property type="match status" value="2"/>
</dbReference>
<dbReference type="FunFam" id="3.40.47.10:FF:000019">
    <property type="entry name" value="Polyketide synthase type I"/>
    <property type="match status" value="2"/>
</dbReference>
<evidence type="ECO:0000256" key="2">
    <source>
        <dbReference type="ARBA" id="ARBA00022553"/>
    </source>
</evidence>
<dbReference type="Pfam" id="PF14765">
    <property type="entry name" value="PS-DH"/>
    <property type="match status" value="1"/>
</dbReference>
<dbReference type="FunFam" id="3.90.180.10:FF:000032">
    <property type="entry name" value="Probable polyketide synthase pks1"/>
    <property type="match status" value="1"/>
</dbReference>
<dbReference type="SUPFAM" id="SSF55048">
    <property type="entry name" value="Probable ACP-binding domain of malonyl-CoA ACP transacylase"/>
    <property type="match status" value="3"/>
</dbReference>
<dbReference type="InterPro" id="IPR057326">
    <property type="entry name" value="KR_dom"/>
</dbReference>
<evidence type="ECO:0000256" key="5">
    <source>
        <dbReference type="ARBA" id="ARBA00023315"/>
    </source>
</evidence>
<dbReference type="CDD" id="cd08952">
    <property type="entry name" value="KR_1_SDR_x"/>
    <property type="match status" value="1"/>
</dbReference>
<dbReference type="CDD" id="cd08956">
    <property type="entry name" value="KR_3_FAS_SDR_x"/>
    <property type="match status" value="1"/>
</dbReference>
<dbReference type="PROSITE" id="PS52004">
    <property type="entry name" value="KS3_2"/>
    <property type="match status" value="2"/>
</dbReference>
<feature type="domain" description="Carrier" evidence="8">
    <location>
        <begin position="354"/>
        <end position="429"/>
    </location>
</feature>
<evidence type="ECO:0000259" key="9">
    <source>
        <dbReference type="PROSITE" id="PS52004"/>
    </source>
</evidence>
<dbReference type="GO" id="GO:0031177">
    <property type="term" value="F:phosphopantetheine binding"/>
    <property type="evidence" value="ECO:0007669"/>
    <property type="project" value="InterPro"/>
</dbReference>
<feature type="active site" description="Proton acceptor; for dehydratase activity" evidence="6">
    <location>
        <position position="2901"/>
    </location>
</feature>
<dbReference type="GO" id="GO:0008270">
    <property type="term" value="F:zinc ion binding"/>
    <property type="evidence" value="ECO:0007669"/>
    <property type="project" value="InterPro"/>
</dbReference>
<dbReference type="FunFam" id="3.40.50.720:FF:000209">
    <property type="entry name" value="Polyketide synthase Pks12"/>
    <property type="match status" value="1"/>
</dbReference>
<feature type="region of interest" description="Disordered" evidence="7">
    <location>
        <begin position="4049"/>
        <end position="4068"/>
    </location>
</feature>
<reference evidence="12" key="1">
    <citation type="submission" date="2016-06" db="EMBL/GenBank/DDBJ databases">
        <authorList>
            <person name="Varghese N."/>
            <person name="Submissions Spin"/>
        </authorList>
    </citation>
    <scope>NUCLEOTIDE SEQUENCE [LARGE SCALE GENOMIC DNA]</scope>
    <source>
        <strain evidence="12">DSM 44814</strain>
    </source>
</reference>
<dbReference type="Pfam" id="PF13602">
    <property type="entry name" value="ADH_zinc_N_2"/>
    <property type="match status" value="1"/>
</dbReference>
<protein>
    <submittedName>
        <fullName evidence="11">Polyketide synthase 12</fullName>
    </submittedName>
</protein>
<dbReference type="InterPro" id="IPR016036">
    <property type="entry name" value="Malonyl_transacylase_ACP-bd"/>
</dbReference>
<dbReference type="CDD" id="cd05195">
    <property type="entry name" value="enoyl_red"/>
    <property type="match status" value="1"/>
</dbReference>
<dbReference type="Gene3D" id="3.30.70.3290">
    <property type="match status" value="2"/>
</dbReference>
<dbReference type="InterPro" id="IPR006162">
    <property type="entry name" value="Ppantetheine_attach_site"/>
</dbReference>
<dbReference type="Gene3D" id="3.40.366.10">
    <property type="entry name" value="Malonyl-Coenzyme A Acyl Carrier Protein, domain 2"/>
    <property type="match status" value="3"/>
</dbReference>
<dbReference type="SMART" id="SM01294">
    <property type="entry name" value="PKS_PP_betabranch"/>
    <property type="match status" value="1"/>
</dbReference>
<dbReference type="STRING" id="227316.GA0070604_2903"/>
<dbReference type="InterPro" id="IPR049551">
    <property type="entry name" value="PKS_DH_C"/>
</dbReference>
<dbReference type="SMART" id="SM00822">
    <property type="entry name" value="PKS_KR"/>
    <property type="match status" value="2"/>
</dbReference>
<evidence type="ECO:0000256" key="7">
    <source>
        <dbReference type="SAM" id="MobiDB-lite"/>
    </source>
</evidence>
<dbReference type="EMBL" id="FMHY01000002">
    <property type="protein sequence ID" value="SCL54008.1"/>
    <property type="molecule type" value="Genomic_DNA"/>
</dbReference>
<dbReference type="SMART" id="SM00823">
    <property type="entry name" value="PKS_PP"/>
    <property type="match status" value="3"/>
</dbReference>
<dbReference type="Pfam" id="PF22953">
    <property type="entry name" value="SpnB_Rossmann"/>
    <property type="match status" value="1"/>
</dbReference>
<dbReference type="Pfam" id="PF00109">
    <property type="entry name" value="ketoacyl-synt"/>
    <property type="match status" value="2"/>
</dbReference>
<dbReference type="InterPro" id="IPR036736">
    <property type="entry name" value="ACP-like_sf"/>
</dbReference>
<feature type="domain" description="Carrier" evidence="8">
    <location>
        <begin position="1878"/>
        <end position="1953"/>
    </location>
</feature>
<dbReference type="PROSITE" id="PS01162">
    <property type="entry name" value="QOR_ZETA_CRYSTAL"/>
    <property type="match status" value="1"/>
</dbReference>
<dbReference type="RefSeq" id="WP_091118418.1">
    <property type="nucleotide sequence ID" value="NZ_FMHY01000002.1"/>
</dbReference>
<dbReference type="Gene3D" id="3.40.50.11460">
    <property type="match status" value="1"/>
</dbReference>
<keyword evidence="2" id="KW-0597">Phosphoprotein</keyword>
<dbReference type="InterPro" id="IPR042104">
    <property type="entry name" value="PKS_dehydratase_sf"/>
</dbReference>
<feature type="active site" description="Proton donor; for dehydratase activity" evidence="6">
    <location>
        <position position="3064"/>
    </location>
</feature>
<dbReference type="InterPro" id="IPR032821">
    <property type="entry name" value="PKS_assoc"/>
</dbReference>
<dbReference type="SUPFAM" id="SSF51735">
    <property type="entry name" value="NAD(P)-binding Rossmann-fold domains"/>
    <property type="match status" value="5"/>
</dbReference>
<dbReference type="PANTHER" id="PTHR43775:SF51">
    <property type="entry name" value="INACTIVE PHENOLPHTHIOCEROL SYNTHESIS POLYKETIDE SYNTHASE TYPE I PKS1-RELATED"/>
    <property type="match status" value="1"/>
</dbReference>
<dbReference type="InterPro" id="IPR013154">
    <property type="entry name" value="ADH-like_N"/>
</dbReference>
<dbReference type="InterPro" id="IPR014043">
    <property type="entry name" value="Acyl_transferase_dom"/>
</dbReference>
<dbReference type="InterPro" id="IPR020807">
    <property type="entry name" value="PKS_DH"/>
</dbReference>
<name>A0A1C6UJ88_9ACTN</name>
<dbReference type="PROSITE" id="PS50075">
    <property type="entry name" value="CARRIER"/>
    <property type="match status" value="3"/>
</dbReference>
<feature type="domain" description="Ketosynthase family 3 (KS3)" evidence="9">
    <location>
        <begin position="446"/>
        <end position="870"/>
    </location>
</feature>
<dbReference type="InterPro" id="IPR013968">
    <property type="entry name" value="PKS_KR"/>
</dbReference>
<feature type="region of interest" description="N-terminal hotdog fold" evidence="6">
    <location>
        <begin position="2869"/>
        <end position="2991"/>
    </location>
</feature>
<feature type="domain" description="Carrier" evidence="8">
    <location>
        <begin position="3927"/>
        <end position="4002"/>
    </location>
</feature>
<evidence type="ECO:0000256" key="3">
    <source>
        <dbReference type="ARBA" id="ARBA00022679"/>
    </source>
</evidence>
<dbReference type="InterPro" id="IPR016039">
    <property type="entry name" value="Thiolase-like"/>
</dbReference>
<gene>
    <name evidence="11" type="ORF">GA0070604_2903</name>
</gene>
<dbReference type="InterPro" id="IPR041618">
    <property type="entry name" value="PKS_DE"/>
</dbReference>
<dbReference type="SMART" id="SM00827">
    <property type="entry name" value="PKS_AT"/>
    <property type="match status" value="3"/>
</dbReference>
<evidence type="ECO:0000259" key="8">
    <source>
        <dbReference type="PROSITE" id="PS50075"/>
    </source>
</evidence>
<evidence type="ECO:0000256" key="1">
    <source>
        <dbReference type="ARBA" id="ARBA00022450"/>
    </source>
</evidence>
<dbReference type="InterPro" id="IPR001227">
    <property type="entry name" value="Ac_transferase_dom_sf"/>
</dbReference>
<dbReference type="InterPro" id="IPR020841">
    <property type="entry name" value="PKS_Beta-ketoAc_synthase_dom"/>
</dbReference>
<sequence length="4086" mass="427673">MSTAENLAGRGRVAFVCPGLGPQWAGMGAALLHSSEVFRAQIELCEQAFAPYLDWSVSDVLRDRAGAPSLTRMDVAQPALFAMSVGVAEVWRSHGVVPDAVVGHSNGEIAAACIAGGLSLADGARIVALWSIAQLPLVGSGGMAAVSLPPDRVRDRLGEFGDRLTLAGVNGPASTIVSGETAALDQLLAGLTAAGVRAQKIQIGWPAHSPKADEIADHLLRVLAPIAPTASRTPFFAACTGGLVDTSTMTAAYWVRNMRHEVNFEAATRAVLDHGIDTFIEVSPHPVLTMAVQETVDALGVDAVVVGSLQRDKGGEEQLVRALSAVRTGAAYGVDPAQRLPARLAALPEQARREALVELVRDAVAGPLGHATFDRGDATKTFLELGVNSVTAVEIRDAVVAETGVRLPVTVVFDHPTPTALADRLYAELFGVERGVPAHTTARADDEPIAIVAMSCRAPGGVRTPTDLWRLMLTGTDAIGGFPINRGWPLDEIYDPDPDRPGHTYSRGGGFLYDAGEFDADLFGISPREAMAMDPQQRLLLETSWEVFERAGMDPAALKGRDVGVFVGLVDQQYAPRLDAAPAELEGHVFTGGGASVASGRVAYTFGLVGPAVTVDTACSSSLVALHLASQALRAGECSLALVGGVNVLATPGMFIEFSRQRLLAPDGRCKAFAAAADGVSWAEGAGVLLVERLSDAQRNRHPVLAVIRGSATNQDGASNGLSAPNGQAQQSLIRAALARAGLSAGEVDAVEAHGTGTKLGDPIEAGALLATYGQGRDQPLWIGSLKSNIGHTQAAAGVLGVIKMVLALQHGELPETLHVDAPSPHVDWSSGEVRLLTERRPWPDTGRPRRAGVSSFGMSGTNGHVILEQAPSDAGQDVGHPSDEVVPVLLSGRTRDAVREQARRLRAYLAGDEGLRPADIAHTMATRAALPCRAAVLGGRTAVIMDRLGALADGRNPLGVLVDERVDGKLAILFPGQGAQRVGMGGELYRASPVFARELDAVCAAVEPHLDLPLRDVLLAEPGTAEADLLHRTEFTQASLFAVEVALFRLVEYWGVRPDYVGGHSIGELAAAHVAGVLSLADSARLVSARGRLMQALPDGGAMTAIAASENAVRASLTGLESEVAIAAVNGPGAVVVSGVAKAVAEVADRWRAAGRETKRLRVSHAFHSPLMEPMLAEFAAVAGDLAYHPAAIRVVSNLTGGVATDAELGDPGYWVRHVRDTVRFHDGVRALYAAGVRTALELGPGGVLSGLAGDCLGDEERDQVAFVPASPRDLAEPEAVVTAVARVWARGARVDWPAAIGGTPTLLDLPTYPFQRKEFWLRTRPSAGDDAAPPPDSAFWAMVDRADLDALARELRVDTEQPLSSILPALSRWRRDRAEASAVDAWRYRTAWRATAAPAVAELPGTWLVVVPSGHDEARGLADRCAGTVEQRRGELVWLEVRPGTARAVLAEQINRVAAGRPPFAGTLSFLPLDEHPTAGSPALTEGLWHSVVLVQALGDAGVDAPLWWVTTGAVRVDDTDAVISPSQAQAWGLGRVVALEHPRRWGGLIDLPPDPGDRAIDLFTGVLALGGDEDQLAVRDSGVWARRLRPAPAGDRSNVWRPRGTVLITGGTGALGGHVARWAAANGAQHLVLASRSGLAAPGAEEFVAGLEARGAGVTVTCCDMADRASVAALLASVPSDIPLTAVVHTAGVSQFTDLAAVTATEFAAALTAKAAGAAHLADLLAGHELDAFVLFSSVAATWGSAANGAYAAGNAYLDALAEQRNMRGLAATSVAWGTWGGDGMARGTTGEQLARRGLGFMAPEMAVAAMARAVGEGEPTLTVADVDWERFVRTFTAVRPSPLLAEIPGVGDSRTDAAPGAQRLTGLPRRARETAVAALVRTHVAEVLGHTDDAAVVTSRTFSELGFDSLMAVELRDRLAAASGLRLGGPVIFDHPTPELLAAYICAELDGADLVESTPTTGTPLDPDDQIVIVDMACRYPGGVASPEQLWDLVSSAADAITEFPADRGWDVEALFDPEMATSGKSYVRTGGFLHDAADFDAGLFGVSPREAVAMDPQQRLLLEASWEVVERAGIDPVSLRGSRTGVFIGSNGQDYRDLGGASRDADNGYQLTGNAGSVMSGRIAYTFGFEGPAVTVDTACSSSLVALHLAAQSLRGGECSLALAGGVTVMSTPTAFVEFSRQRGLAADGRCKSFAAAADGTAWGEGVGVVLLERLSDARRNGHRVLAVLRGSAVNQDGASNGLTAPNGPSQQRVIRAALANARLTVSDVDAVEAHGTGTTLGDPIEAQALLATYGQRDPDRPLWLGSVKSNIGHTQAAAGVAGVIKMVLALQHGRLPRTLHVDEPSPHVDWSTGAVRLLTEQQEWPESGRPRRAAVSSFGISGTNAHLILEQAPAVAADLPVEKTTASTGVVPVPMSAKNARALRDQALRLRDHVEADEALAPADVATALVTSRALLDSRAVITARNREELIRGLDTVAQGAAAANVVTGKAVPGGLGMMFSGQGTQRPGMGRALHGEFPGYAEALDAVCAELDNHLDRPLTHVLYADPESPEAGLIDRTEFAQPAIFATQVALFHLLESHGVRPDVLLGHSIGEFAAAYAAGALTLPQACSLVAARGRLMQALPVSGAMLSVSAGEADVRYVLAELGLPLDIAAVNGPSSVVLAGDRDAVVAAAGHFSALGRKTKRLRVSHAFHSALMDAVLPEFERIAETVTAAPPATPFVSTVTGAPLSADTPFTPDYWVRHIRQTVRFGDGVAAMAGQGVTRFCEVGFGSVLTAMAQDCLDRSDLVFVPVVRADRAEPDAFRTALATLHTTGTAVDWLTVLPGDARPVSLPTYPFQRQRYWPEPAARSDADGLGMRSAGHPLLGASTDLPDSDEFLLTGRLSRRTQPWLLDHSVHDHVVVPGTALLEAVMRAGDEAGCDRIEELALRTPLVLPEHGGVALGVTLGEADESGRRSVAVHARADGARDWTCVASGAVTASPPLAPPEVASWPPPGASAVDTSTLYDELAATGLVYGDAFRLVRAAWRSGQEVFAEVELASAQVPEAARYSVHPALLDAALHASVLTVDDPGARSARLPFEWHDVTVSSAGASALRVRLTPAGADSIAVSATDLTGAQVIAAGTLVLRPVDAERLGADHRARGELFQVRWTEVPLPPDSPVGPVTWDVRACLAGTDDMGDLVPELAFVDHAAPLPGEELPSSVHAAVTGRLDLLRAWLSDERFATATLVMVTRGAVAVAPEEEVVDLPGAAVRGLVRAVQSEHPGRLLLLDVDGDDESRRVMTTACRLDEPEIAVRGGRAYVPRLAPAEAPALTPPSGAPAWRLDTAGNGALEGLRLVGCPEVLAPLARGQVRIAVRAAGVNFRDVLVALDMYPGPARIGGEGAGVVLDVGPGVDDLAPGDRVMGMFDGAFGPVAVADHRTVVRMPPGWSYAQAASVPVAFLTAYYGLVDLAGLRSGESLLVHAAAGGVGTAAVQLARHLGARTFGTASVGKHDTVRGLGLTDDHIASSRTLEFEQRFLATTGGAGVDVVLDSLAGEFVDASLRLLPRGGRFLEMGKTDIRDPHQVAAAHPGVRYQAFDLADAGRERLGQMLGELMALFERGSLVPPPVTTWDVRDAADAFRALSQARLVGKAVLTMPPAAGPRGTVLVTGGTGALGGMIARHLVSEHGVRDLVLASRSGPEAPGARQLVAELTWSGARVRAVRCDVSDRDALANLLTGLHLGGVVHAAGVLNDAVVETMTDAGVSAVLRPKVDAAWHLHELTAGMDLDLFVLFSSASALLGNAGQGNYAAANAFLDALAEHRRARGLAGVSLAWGPWHQSTGMTAGMTDRDVRRLHAGGIGLLAPSRGLELFDDAVGRVTAGVFAPLNLDVRALRVRSSTENLPALLRGLVRARSARRSDEPAVTLTSRLGGLPAAAQYQELLTLVQVHGAAVLGHSSPESIDPEESFKQLGFDSLAAVELRNRLRAATSVPLPPTLVFDHPTPGELARALRQRLMGDDTGPDLDGLLRELDRFEAALTGPDVVAADGHGAIANRLQSILRRLTGPGEPPTDDWDPTKPDEIFDFIDREFPDDRGPERS</sequence>
<dbReference type="GO" id="GO:0016491">
    <property type="term" value="F:oxidoreductase activity"/>
    <property type="evidence" value="ECO:0007669"/>
    <property type="project" value="InterPro"/>
</dbReference>
<keyword evidence="5" id="KW-0012">Acyltransferase</keyword>
<dbReference type="InterPro" id="IPR014031">
    <property type="entry name" value="Ketoacyl_synth_C"/>
</dbReference>
<dbReference type="Gene3D" id="1.10.1200.10">
    <property type="entry name" value="ACP-like"/>
    <property type="match status" value="3"/>
</dbReference>
<dbReference type="GO" id="GO:0004315">
    <property type="term" value="F:3-oxoacyl-[acyl-carrier-protein] synthase activity"/>
    <property type="evidence" value="ECO:0007669"/>
    <property type="project" value="InterPro"/>
</dbReference>
<dbReference type="PANTHER" id="PTHR43775">
    <property type="entry name" value="FATTY ACID SYNTHASE"/>
    <property type="match status" value="1"/>
</dbReference>
<dbReference type="InterPro" id="IPR014030">
    <property type="entry name" value="Ketoacyl_synth_N"/>
</dbReference>
<dbReference type="InterPro" id="IPR036291">
    <property type="entry name" value="NAD(P)-bd_dom_sf"/>
</dbReference>
<dbReference type="SUPFAM" id="SSF47336">
    <property type="entry name" value="ACP-like"/>
    <property type="match status" value="3"/>
</dbReference>
<dbReference type="Pfam" id="PF16197">
    <property type="entry name" value="KAsynt_C_assoc"/>
    <property type="match status" value="2"/>
</dbReference>
<dbReference type="GO" id="GO:0004312">
    <property type="term" value="F:fatty acid synthase activity"/>
    <property type="evidence" value="ECO:0007669"/>
    <property type="project" value="TreeGrafter"/>
</dbReference>
<feature type="domain" description="PKS/mFAS DH" evidence="10">
    <location>
        <begin position="2869"/>
        <end position="3142"/>
    </location>
</feature>
<keyword evidence="4" id="KW-0511">Multifunctional enzyme</keyword>
<dbReference type="GO" id="GO:0006633">
    <property type="term" value="P:fatty acid biosynthetic process"/>
    <property type="evidence" value="ECO:0007669"/>
    <property type="project" value="InterPro"/>
</dbReference>
<feature type="domain" description="Ketosynthase family 3 (KS3)" evidence="9">
    <location>
        <begin position="1972"/>
        <end position="2397"/>
    </location>
</feature>
<dbReference type="Gene3D" id="3.40.50.720">
    <property type="entry name" value="NAD(P)-binding Rossmann-like Domain"/>
    <property type="match status" value="2"/>
</dbReference>
<keyword evidence="3" id="KW-0808">Transferase</keyword>
<dbReference type="Gene3D" id="3.10.129.110">
    <property type="entry name" value="Polyketide synthase dehydratase"/>
    <property type="match status" value="1"/>
</dbReference>
<dbReference type="OrthoDB" id="5476359at2"/>
<dbReference type="Pfam" id="PF00550">
    <property type="entry name" value="PP-binding"/>
    <property type="match status" value="3"/>
</dbReference>
<dbReference type="NCBIfam" id="NF045894">
    <property type="entry name" value="PKS_plus_SDR"/>
    <property type="match status" value="1"/>
</dbReference>
<keyword evidence="12" id="KW-1185">Reference proteome</keyword>
<proteinExistence type="predicted"/>
<dbReference type="InterPro" id="IPR016035">
    <property type="entry name" value="Acyl_Trfase/lysoPLipase"/>
</dbReference>
<dbReference type="InterPro" id="IPR018201">
    <property type="entry name" value="Ketoacyl_synth_AS"/>
</dbReference>
<evidence type="ECO:0000313" key="11">
    <source>
        <dbReference type="EMBL" id="SCL54008.1"/>
    </source>
</evidence>
<dbReference type="SUPFAM" id="SSF50129">
    <property type="entry name" value="GroES-like"/>
    <property type="match status" value="1"/>
</dbReference>
<dbReference type="Gene3D" id="3.90.180.10">
    <property type="entry name" value="Medium-chain alcohol dehydrogenases, catalytic domain"/>
    <property type="match status" value="1"/>
</dbReference>
<dbReference type="Pfam" id="PF08659">
    <property type="entry name" value="KR"/>
    <property type="match status" value="2"/>
</dbReference>
<evidence type="ECO:0000259" key="10">
    <source>
        <dbReference type="PROSITE" id="PS52019"/>
    </source>
</evidence>
<evidence type="ECO:0000256" key="6">
    <source>
        <dbReference type="PROSITE-ProRule" id="PRU01363"/>
    </source>
</evidence>
<dbReference type="CDD" id="cd00833">
    <property type="entry name" value="PKS"/>
    <property type="match status" value="2"/>
</dbReference>
<dbReference type="SUPFAM" id="SSF53901">
    <property type="entry name" value="Thiolase-like"/>
    <property type="match status" value="2"/>
</dbReference>
<dbReference type="InterPro" id="IPR055123">
    <property type="entry name" value="SpnB-like_Rossmann"/>
</dbReference>
<organism evidence="11 12">
    <name type="scientific">Micromonospora eburnea</name>
    <dbReference type="NCBI Taxonomy" id="227316"/>
    <lineage>
        <taxon>Bacteria</taxon>
        <taxon>Bacillati</taxon>
        <taxon>Actinomycetota</taxon>
        <taxon>Actinomycetes</taxon>
        <taxon>Micromonosporales</taxon>
        <taxon>Micromonosporaceae</taxon>
        <taxon>Micromonospora</taxon>
    </lineage>
</organism>
<dbReference type="InterPro" id="IPR049900">
    <property type="entry name" value="PKS_mFAS_DH"/>
</dbReference>
<evidence type="ECO:0000256" key="4">
    <source>
        <dbReference type="ARBA" id="ARBA00023268"/>
    </source>
</evidence>
<dbReference type="Pfam" id="PF18369">
    <property type="entry name" value="PKS_DE"/>
    <property type="match status" value="1"/>
</dbReference>
<dbReference type="InterPro" id="IPR050091">
    <property type="entry name" value="PKS_NRPS_Biosynth_Enz"/>
</dbReference>
<dbReference type="Pfam" id="PF00698">
    <property type="entry name" value="Acyl_transf_1"/>
    <property type="match status" value="3"/>
</dbReference>
<dbReference type="SUPFAM" id="SSF52151">
    <property type="entry name" value="FabD/lysophospholipase-like"/>
    <property type="match status" value="3"/>
</dbReference>
<dbReference type="InterPro" id="IPR002364">
    <property type="entry name" value="Quin_OxRdtase/zeta-crystal_CS"/>
</dbReference>
<feature type="region of interest" description="C-terminal hotdog fold" evidence="6">
    <location>
        <begin position="3003"/>
        <end position="3142"/>
    </location>
</feature>
<dbReference type="PROSITE" id="PS52019">
    <property type="entry name" value="PKS_MFAS_DH"/>
    <property type="match status" value="1"/>
</dbReference>
<dbReference type="SMART" id="SM00825">
    <property type="entry name" value="PKS_KS"/>
    <property type="match status" value="2"/>
</dbReference>
<dbReference type="Proteomes" id="UP000199696">
    <property type="component" value="Unassembled WGS sequence"/>
</dbReference>
<dbReference type="Pfam" id="PF02801">
    <property type="entry name" value="Ketoacyl-synt_C"/>
    <property type="match status" value="2"/>
</dbReference>
<dbReference type="InterPro" id="IPR049552">
    <property type="entry name" value="PKS_DH_N"/>
</dbReference>
<dbReference type="InterPro" id="IPR020843">
    <property type="entry name" value="ER"/>
</dbReference>
<dbReference type="Pfam" id="PF21089">
    <property type="entry name" value="PKS_DH_N"/>
    <property type="match status" value="1"/>
</dbReference>
<dbReference type="SMART" id="SM00829">
    <property type="entry name" value="PKS_ER"/>
    <property type="match status" value="1"/>
</dbReference>
<dbReference type="PROSITE" id="PS00606">
    <property type="entry name" value="KS3_1"/>
    <property type="match status" value="2"/>
</dbReference>
<dbReference type="SMART" id="SM00826">
    <property type="entry name" value="PKS_DH"/>
    <property type="match status" value="1"/>
</dbReference>
<evidence type="ECO:0000313" key="12">
    <source>
        <dbReference type="Proteomes" id="UP000199696"/>
    </source>
</evidence>